<keyword evidence="3" id="KW-1185">Reference proteome</keyword>
<dbReference type="SUPFAM" id="SSF54292">
    <property type="entry name" value="2Fe-2S ferredoxin-like"/>
    <property type="match status" value="1"/>
</dbReference>
<evidence type="ECO:0000313" key="2">
    <source>
        <dbReference type="EMBL" id="SHK22593.1"/>
    </source>
</evidence>
<sequence>MKNKETTIRILPDGNEIKSNPDMTLLESLMHQGIFLRSDCGGKGRCGKCKVLVEKGAGSFGEVKACVHKVEEDVSIKIPAASLLSSHVMDKAPLSFPESFIQRMAAKKGQTPRYGAAVDLGTTTIAVYLCDWANGEVLGSVALKNPQSMYGADVISRINAIVKNPENLAYLQQLVVNSIEWGLDKLMQTSQAGAISKMVVAGNPAMIHIFAGVNPESIGRAPYEPAFYEAREWDSAALGFTLEPFTVHTLPMVSGFIGGDTLAAALAAVFDHQPDGALLIDLGTNGELLFKNNGSFYAASCATGPAFEGAELDCGMQATPGAINGVEITGDQKVASLSVIGANEGNGVQPAGICGPGVISALAELYRKGVVKSGGGFSAGEREFVLFEGDPNNGSHSVYISQKDIRSIQLGKGALATGIEFLLMEAGLVQPEKILIAGAFGNHLNKEDVICLGMIPNLKSEKIEMAGNSAGAGAVMALCDDLYLQKAIEMAKKIQTIDLAGNVEFQKKFVYNLSFPEGAC</sequence>
<dbReference type="RefSeq" id="WP_073477188.1">
    <property type="nucleotide sequence ID" value="NZ_FQZU01000020.1"/>
</dbReference>
<evidence type="ECO:0000259" key="1">
    <source>
        <dbReference type="PROSITE" id="PS51085"/>
    </source>
</evidence>
<dbReference type="CDD" id="cd00207">
    <property type="entry name" value="fer2"/>
    <property type="match status" value="1"/>
</dbReference>
<dbReference type="PROSITE" id="PS51085">
    <property type="entry name" value="2FE2S_FER_2"/>
    <property type="match status" value="1"/>
</dbReference>
<dbReference type="InterPro" id="IPR042259">
    <property type="entry name" value="Raco-like_middle_sf"/>
</dbReference>
<dbReference type="InterPro" id="IPR027980">
    <property type="entry name" value="RACo_C"/>
</dbReference>
<proteinExistence type="predicted"/>
<dbReference type="InterPro" id="IPR036010">
    <property type="entry name" value="2Fe-2S_ferredoxin-like_sf"/>
</dbReference>
<dbReference type="Gene3D" id="3.10.20.30">
    <property type="match status" value="1"/>
</dbReference>
<organism evidence="2 3">
    <name type="scientific">Desulfatibacillum alkenivorans DSM 16219</name>
    <dbReference type="NCBI Taxonomy" id="1121393"/>
    <lineage>
        <taxon>Bacteria</taxon>
        <taxon>Pseudomonadati</taxon>
        <taxon>Thermodesulfobacteriota</taxon>
        <taxon>Desulfobacteria</taxon>
        <taxon>Desulfobacterales</taxon>
        <taxon>Desulfatibacillaceae</taxon>
        <taxon>Desulfatibacillum</taxon>
    </lineage>
</organism>
<accession>A0A1M6QR75</accession>
<dbReference type="Pfam" id="PF17651">
    <property type="entry name" value="Raco_middle"/>
    <property type="match status" value="1"/>
</dbReference>
<dbReference type="AlphaFoldDB" id="A0A1M6QR75"/>
<dbReference type="Gene3D" id="3.30.420.480">
    <property type="entry name" value="Domain of unknown function (DUF4445)"/>
    <property type="match status" value="1"/>
</dbReference>
<dbReference type="EMBL" id="FQZU01000020">
    <property type="protein sequence ID" value="SHK22593.1"/>
    <property type="molecule type" value="Genomic_DNA"/>
</dbReference>
<dbReference type="InterPro" id="IPR052911">
    <property type="entry name" value="Corrinoid_activation_enz"/>
</dbReference>
<dbReference type="OrthoDB" id="9810588at2"/>
<dbReference type="InterPro" id="IPR041414">
    <property type="entry name" value="Raco-like_middle"/>
</dbReference>
<dbReference type="Pfam" id="PF14574">
    <property type="entry name" value="RACo_C_ter"/>
    <property type="match status" value="1"/>
</dbReference>
<dbReference type="GO" id="GO:0051536">
    <property type="term" value="F:iron-sulfur cluster binding"/>
    <property type="evidence" value="ECO:0007669"/>
    <property type="project" value="InterPro"/>
</dbReference>
<dbReference type="Pfam" id="PF00111">
    <property type="entry name" value="Fer2"/>
    <property type="match status" value="1"/>
</dbReference>
<dbReference type="Proteomes" id="UP000183994">
    <property type="component" value="Unassembled WGS sequence"/>
</dbReference>
<reference evidence="3" key="1">
    <citation type="submission" date="2016-11" db="EMBL/GenBank/DDBJ databases">
        <authorList>
            <person name="Varghese N."/>
            <person name="Submissions S."/>
        </authorList>
    </citation>
    <scope>NUCLEOTIDE SEQUENCE [LARGE SCALE GENOMIC DNA]</scope>
    <source>
        <strain evidence="3">DSM 16219</strain>
    </source>
</reference>
<dbReference type="InterPro" id="IPR001041">
    <property type="entry name" value="2Fe-2S_ferredoxin-type"/>
</dbReference>
<gene>
    <name evidence="2" type="ORF">SAMN02745216_03113</name>
</gene>
<dbReference type="STRING" id="1121393.SAMN02745216_03113"/>
<feature type="domain" description="2Fe-2S ferredoxin-type" evidence="1">
    <location>
        <begin position="6"/>
        <end position="82"/>
    </location>
</feature>
<dbReference type="PANTHER" id="PTHR42895:SF2">
    <property type="entry name" value="IRON-SULFUR CLUSTER PROTEIN"/>
    <property type="match status" value="1"/>
</dbReference>
<protein>
    <submittedName>
        <fullName evidence="2">Uncharacterized 2Fe-2 and 4Fe-4S clusters-containing protein, contains DUF4445 domain</fullName>
    </submittedName>
</protein>
<dbReference type="SUPFAM" id="SSF53067">
    <property type="entry name" value="Actin-like ATPase domain"/>
    <property type="match status" value="1"/>
</dbReference>
<dbReference type="InterPro" id="IPR012675">
    <property type="entry name" value="Beta-grasp_dom_sf"/>
</dbReference>
<name>A0A1M6QR75_9BACT</name>
<dbReference type="InterPro" id="IPR043129">
    <property type="entry name" value="ATPase_NBD"/>
</dbReference>
<dbReference type="PANTHER" id="PTHR42895">
    <property type="entry name" value="IRON-SULFUR CLUSTER-BINDING PROTEIN-RELATED"/>
    <property type="match status" value="1"/>
</dbReference>
<evidence type="ECO:0000313" key="3">
    <source>
        <dbReference type="Proteomes" id="UP000183994"/>
    </source>
</evidence>